<evidence type="ECO:0000256" key="7">
    <source>
        <dbReference type="ARBA" id="ARBA00022833"/>
    </source>
</evidence>
<dbReference type="InterPro" id="IPR044098">
    <property type="entry name" value="STAMBP/STALP-like_MPN"/>
</dbReference>
<dbReference type="GeneID" id="136809077"/>
<dbReference type="SMART" id="SM00232">
    <property type="entry name" value="JAB_MPN"/>
    <property type="match status" value="1"/>
</dbReference>
<dbReference type="OrthoDB" id="3640at2759"/>
<comment type="similarity">
    <text evidence="2">Belongs to the peptidase M67C family.</text>
</comment>
<dbReference type="PROSITE" id="PS50249">
    <property type="entry name" value="MPN"/>
    <property type="match status" value="1"/>
</dbReference>
<dbReference type="InterPro" id="IPR037518">
    <property type="entry name" value="MPN"/>
</dbReference>
<keyword evidence="5" id="KW-0833">Ubl conjugation pathway</keyword>
<proteinExistence type="inferred from homology"/>
<dbReference type="GO" id="GO:0006508">
    <property type="term" value="P:proteolysis"/>
    <property type="evidence" value="ECO:0007669"/>
    <property type="project" value="UniProtKB-KW"/>
</dbReference>
<feature type="domain" description="MPN" evidence="10">
    <location>
        <begin position="321"/>
        <end position="450"/>
    </location>
</feature>
<keyword evidence="12" id="KW-1185">Reference proteome</keyword>
<evidence type="ECO:0000256" key="8">
    <source>
        <dbReference type="ARBA" id="ARBA00023049"/>
    </source>
</evidence>
<dbReference type="Gene3D" id="3.40.140.10">
    <property type="entry name" value="Cytidine Deaminase, domain 2"/>
    <property type="match status" value="1"/>
</dbReference>
<evidence type="ECO:0000259" key="10">
    <source>
        <dbReference type="PROSITE" id="PS50249"/>
    </source>
</evidence>
<keyword evidence="6" id="KW-0378">Hydrolase</keyword>
<keyword evidence="4" id="KW-0479">Metal-binding</keyword>
<evidence type="ECO:0000256" key="1">
    <source>
        <dbReference type="ARBA" id="ARBA00001947"/>
    </source>
</evidence>
<dbReference type="GO" id="GO:0070536">
    <property type="term" value="P:protein K63-linked deubiquitination"/>
    <property type="evidence" value="ECO:0007669"/>
    <property type="project" value="InterPro"/>
</dbReference>
<dbReference type="SUPFAM" id="SSF140856">
    <property type="entry name" value="USP8 N-terminal domain-like"/>
    <property type="match status" value="1"/>
</dbReference>
<dbReference type="Gene3D" id="1.20.58.80">
    <property type="entry name" value="Phosphotransferase system, lactose/cellobiose-type IIA subunit"/>
    <property type="match status" value="1"/>
</dbReference>
<evidence type="ECO:0000256" key="2">
    <source>
        <dbReference type="ARBA" id="ARBA00010981"/>
    </source>
</evidence>
<evidence type="ECO:0000256" key="4">
    <source>
        <dbReference type="ARBA" id="ARBA00022723"/>
    </source>
</evidence>
<dbReference type="AlphaFoldDB" id="A0A7M5WTJ6"/>
<accession>A0A7M5WTJ6</accession>
<protein>
    <recommendedName>
        <fullName evidence="10">MPN domain-containing protein</fullName>
    </recommendedName>
</protein>
<dbReference type="RefSeq" id="XP_066921756.1">
    <property type="nucleotide sequence ID" value="XM_067065655.1"/>
</dbReference>
<dbReference type="Pfam" id="PF08969">
    <property type="entry name" value="USP8_dimer"/>
    <property type="match status" value="1"/>
</dbReference>
<dbReference type="GO" id="GO:0140492">
    <property type="term" value="F:metal-dependent deubiquitinase activity"/>
    <property type="evidence" value="ECO:0007669"/>
    <property type="project" value="InterPro"/>
</dbReference>
<evidence type="ECO:0000313" key="12">
    <source>
        <dbReference type="Proteomes" id="UP000594262"/>
    </source>
</evidence>
<feature type="compositionally biased region" description="Low complexity" evidence="9">
    <location>
        <begin position="144"/>
        <end position="165"/>
    </location>
</feature>
<organism evidence="11 12">
    <name type="scientific">Clytia hemisphaerica</name>
    <dbReference type="NCBI Taxonomy" id="252671"/>
    <lineage>
        <taxon>Eukaryota</taxon>
        <taxon>Metazoa</taxon>
        <taxon>Cnidaria</taxon>
        <taxon>Hydrozoa</taxon>
        <taxon>Hydroidolina</taxon>
        <taxon>Leptothecata</taxon>
        <taxon>Obeliida</taxon>
        <taxon>Clytiidae</taxon>
        <taxon>Clytia</taxon>
    </lineage>
</organism>
<name>A0A7M5WTJ6_9CNID</name>
<evidence type="ECO:0000256" key="5">
    <source>
        <dbReference type="ARBA" id="ARBA00022786"/>
    </source>
</evidence>
<feature type="region of interest" description="Disordered" evidence="9">
    <location>
        <begin position="144"/>
        <end position="236"/>
    </location>
</feature>
<dbReference type="CDD" id="cd22249">
    <property type="entry name" value="UDM1_RNF168_RNF169-like"/>
    <property type="match status" value="1"/>
</dbReference>
<dbReference type="EnsemblMetazoa" id="CLYHEMT012904.1">
    <property type="protein sequence ID" value="CLYHEMP012904.1"/>
    <property type="gene ID" value="CLYHEMG012904"/>
</dbReference>
<evidence type="ECO:0000256" key="3">
    <source>
        <dbReference type="ARBA" id="ARBA00022670"/>
    </source>
</evidence>
<dbReference type="SUPFAM" id="SSF102712">
    <property type="entry name" value="JAB1/MPN domain"/>
    <property type="match status" value="1"/>
</dbReference>
<dbReference type="GO" id="GO:0046872">
    <property type="term" value="F:metal ion binding"/>
    <property type="evidence" value="ECO:0007669"/>
    <property type="project" value="UniProtKB-KW"/>
</dbReference>
<dbReference type="CDD" id="cd08066">
    <property type="entry name" value="MPN_AMSH_like"/>
    <property type="match status" value="1"/>
</dbReference>
<dbReference type="PANTHER" id="PTHR12947">
    <property type="entry name" value="AMSH-LIKE PROTEASE"/>
    <property type="match status" value="1"/>
</dbReference>
<dbReference type="InterPro" id="IPR000555">
    <property type="entry name" value="JAMM/MPN+_dom"/>
</dbReference>
<feature type="compositionally biased region" description="Low complexity" evidence="9">
    <location>
        <begin position="187"/>
        <end position="204"/>
    </location>
</feature>
<dbReference type="GO" id="GO:0016020">
    <property type="term" value="C:membrane"/>
    <property type="evidence" value="ECO:0007669"/>
    <property type="project" value="TreeGrafter"/>
</dbReference>
<keyword evidence="3" id="KW-0645">Protease</keyword>
<dbReference type="GO" id="GO:0005768">
    <property type="term" value="C:endosome"/>
    <property type="evidence" value="ECO:0007669"/>
    <property type="project" value="TreeGrafter"/>
</dbReference>
<dbReference type="InterPro" id="IPR015063">
    <property type="entry name" value="USP8_dimer"/>
</dbReference>
<evidence type="ECO:0000313" key="11">
    <source>
        <dbReference type="EnsemblMetazoa" id="CLYHEMP012904.1"/>
    </source>
</evidence>
<dbReference type="PANTHER" id="PTHR12947:SF13">
    <property type="entry name" value="FI19924P1"/>
    <property type="match status" value="1"/>
</dbReference>
<dbReference type="GO" id="GO:0061578">
    <property type="term" value="F:K63-linked deubiquitinase activity"/>
    <property type="evidence" value="ECO:0007669"/>
    <property type="project" value="InterPro"/>
</dbReference>
<evidence type="ECO:0000256" key="9">
    <source>
        <dbReference type="SAM" id="MobiDB-lite"/>
    </source>
</evidence>
<dbReference type="Pfam" id="PF01398">
    <property type="entry name" value="JAB"/>
    <property type="match status" value="1"/>
</dbReference>
<sequence length="491" mass="54980">MEDPGQRLKSLVAKANDFNVDGKIPAVRYLRSSKEMEKQATTYSAEDEYENGFLLFMKMITLLVEKLPKHPTYKNLSVDQRKESKQRCKKAFTEAEKLKTHVKKKYEAEYKLWQNAEEQRIKNEQEEEARKAKEAQKALDALSIKSTASPSLPSSSIPLPITTIAQPTPPLGSTTPDNEISPPSYPIVPSITPNSQIPQSPQSPLTGQPFSPAPTDHADAYQPTSPNNQFPPPSHVPYHVLPPQYQSSAQPSVPPSYQDITANQHITPTPRMPHFDRSSKPVTLSSLDPQQSFIPTVHRDSKPTDIISRQISDSLDGNRQVVIPADLVPRFLQAVSANTRRNLETCGILNGSLSRNVLRVTHLVIPKQTATSDSCTTECEEELFEVQDKYDTITLGWIHTHPTQTAFLSSVDLHTQCSYQQLMPEAIAIVCAPKYQTTGIFRLTPDYGLKFVTNCTQSGFHPHPKNPPLFEDSPLVRTDDVTRIQIVDLRR</sequence>
<comment type="cofactor">
    <cofactor evidence="1">
        <name>Zn(2+)</name>
        <dbReference type="ChEBI" id="CHEBI:29105"/>
    </cofactor>
</comment>
<keyword evidence="8" id="KW-0482">Metalloprotease</keyword>
<keyword evidence="7" id="KW-0862">Zinc</keyword>
<reference evidence="11" key="1">
    <citation type="submission" date="2021-01" db="UniProtKB">
        <authorList>
            <consortium name="EnsemblMetazoa"/>
        </authorList>
    </citation>
    <scope>IDENTIFICATION</scope>
</reference>
<dbReference type="Proteomes" id="UP000594262">
    <property type="component" value="Unplaced"/>
</dbReference>
<evidence type="ECO:0000256" key="6">
    <source>
        <dbReference type="ARBA" id="ARBA00022801"/>
    </source>
</evidence>